<feature type="compositionally biased region" description="Polar residues" evidence="6">
    <location>
        <begin position="1"/>
        <end position="11"/>
    </location>
</feature>
<evidence type="ECO:0000256" key="5">
    <source>
        <dbReference type="ARBA" id="ARBA00023163"/>
    </source>
</evidence>
<evidence type="ECO:0000256" key="3">
    <source>
        <dbReference type="ARBA" id="ARBA00023015"/>
    </source>
</evidence>
<feature type="region of interest" description="Disordered" evidence="6">
    <location>
        <begin position="279"/>
        <end position="303"/>
    </location>
</feature>
<dbReference type="SUPFAM" id="SSF52540">
    <property type="entry name" value="P-loop containing nucleoside triphosphate hydrolases"/>
    <property type="match status" value="1"/>
</dbReference>
<dbReference type="PROSITE" id="PS00688">
    <property type="entry name" value="SIGMA54_INTERACT_3"/>
    <property type="match status" value="1"/>
</dbReference>
<dbReference type="AlphaFoldDB" id="A0A538U3H9"/>
<accession>A0A538U3H9</accession>
<dbReference type="SMART" id="SM00382">
    <property type="entry name" value="AAA"/>
    <property type="match status" value="1"/>
</dbReference>
<proteinExistence type="predicted"/>
<dbReference type="FunFam" id="3.40.50.300:FF:000006">
    <property type="entry name" value="DNA-binding transcriptional regulator NtrC"/>
    <property type="match status" value="1"/>
</dbReference>
<dbReference type="InterPro" id="IPR003593">
    <property type="entry name" value="AAA+_ATPase"/>
</dbReference>
<evidence type="ECO:0000256" key="4">
    <source>
        <dbReference type="ARBA" id="ARBA00023125"/>
    </source>
</evidence>
<dbReference type="PROSITE" id="PS50045">
    <property type="entry name" value="SIGMA54_INTERACT_4"/>
    <property type="match status" value="1"/>
</dbReference>
<feature type="domain" description="Sigma-54 factor interaction" evidence="7">
    <location>
        <begin position="25"/>
        <end position="254"/>
    </location>
</feature>
<dbReference type="InterPro" id="IPR002078">
    <property type="entry name" value="Sigma_54_int"/>
</dbReference>
<dbReference type="GO" id="GO:0005524">
    <property type="term" value="F:ATP binding"/>
    <property type="evidence" value="ECO:0007669"/>
    <property type="project" value="UniProtKB-KW"/>
</dbReference>
<keyword evidence="4" id="KW-0238">DNA-binding</keyword>
<dbReference type="Gene3D" id="3.40.50.300">
    <property type="entry name" value="P-loop containing nucleotide triphosphate hydrolases"/>
    <property type="match status" value="1"/>
</dbReference>
<organism evidence="8 9">
    <name type="scientific">Eiseniibacteriota bacterium</name>
    <dbReference type="NCBI Taxonomy" id="2212470"/>
    <lineage>
        <taxon>Bacteria</taxon>
        <taxon>Candidatus Eiseniibacteriota</taxon>
    </lineage>
</organism>
<sequence>MAISSRTTTPRPKQGGPPDSLYRDIVGASGRMQRIFRLVGKVAPTDSTVLLLGESGTGKELIARSIHLRSRRASGPFVAVNVAALPESLIDSELFGYARGAFTGATADRAGLIEAADHGTLFLDEIGDMPISTQVRLLRTLESSEVRRLGDNAQRVVDVRVIAATHRDLPWEVAEGRFREDLYHRLNVVQIDLPSLRERREDIGLLASYFLERASARVGKPGLAFSTEATQLLEGYDYPGNVRELENAIEHAVVVADGPRIRAADLPAAIRSPRLLATGATPAAEAQRGRPPEAGQRSDGAASRAYEDARATWSLAEVEKEHIQRVLARHRGNATAAARQLGLSRTTLWRKLREYGLKRAGGPGGA</sequence>
<feature type="region of interest" description="Disordered" evidence="6">
    <location>
        <begin position="1"/>
        <end position="21"/>
    </location>
</feature>
<dbReference type="SUPFAM" id="SSF46689">
    <property type="entry name" value="Homeodomain-like"/>
    <property type="match status" value="1"/>
</dbReference>
<gene>
    <name evidence="8" type="ORF">E6K81_12705</name>
</gene>
<dbReference type="PANTHER" id="PTHR32071:SF117">
    <property type="entry name" value="PTS-DEPENDENT DIHYDROXYACETONE KINASE OPERON REGULATORY PROTEIN-RELATED"/>
    <property type="match status" value="1"/>
</dbReference>
<dbReference type="Gene3D" id="1.10.10.60">
    <property type="entry name" value="Homeodomain-like"/>
    <property type="match status" value="1"/>
</dbReference>
<evidence type="ECO:0000256" key="6">
    <source>
        <dbReference type="SAM" id="MobiDB-lite"/>
    </source>
</evidence>
<evidence type="ECO:0000256" key="1">
    <source>
        <dbReference type="ARBA" id="ARBA00022741"/>
    </source>
</evidence>
<dbReference type="Proteomes" id="UP000319771">
    <property type="component" value="Unassembled WGS sequence"/>
</dbReference>
<evidence type="ECO:0000313" key="9">
    <source>
        <dbReference type="Proteomes" id="UP000319771"/>
    </source>
</evidence>
<dbReference type="GO" id="GO:0043565">
    <property type="term" value="F:sequence-specific DNA binding"/>
    <property type="evidence" value="ECO:0007669"/>
    <property type="project" value="InterPro"/>
</dbReference>
<dbReference type="CDD" id="cd00009">
    <property type="entry name" value="AAA"/>
    <property type="match status" value="1"/>
</dbReference>
<dbReference type="EMBL" id="VBPB01000228">
    <property type="protein sequence ID" value="TMQ70401.1"/>
    <property type="molecule type" value="Genomic_DNA"/>
</dbReference>
<dbReference type="GO" id="GO:0006355">
    <property type="term" value="P:regulation of DNA-templated transcription"/>
    <property type="evidence" value="ECO:0007669"/>
    <property type="project" value="InterPro"/>
</dbReference>
<evidence type="ECO:0000256" key="2">
    <source>
        <dbReference type="ARBA" id="ARBA00022840"/>
    </source>
</evidence>
<dbReference type="InterPro" id="IPR009057">
    <property type="entry name" value="Homeodomain-like_sf"/>
</dbReference>
<evidence type="ECO:0000313" key="8">
    <source>
        <dbReference type="EMBL" id="TMQ70401.1"/>
    </source>
</evidence>
<dbReference type="InterPro" id="IPR025944">
    <property type="entry name" value="Sigma_54_int_dom_CS"/>
</dbReference>
<dbReference type="Pfam" id="PF00158">
    <property type="entry name" value="Sigma54_activat"/>
    <property type="match status" value="1"/>
</dbReference>
<keyword evidence="1" id="KW-0547">Nucleotide-binding</keyword>
<keyword evidence="3" id="KW-0805">Transcription regulation</keyword>
<dbReference type="Pfam" id="PF02954">
    <property type="entry name" value="HTH_8"/>
    <property type="match status" value="1"/>
</dbReference>
<keyword evidence="5" id="KW-0804">Transcription</keyword>
<dbReference type="PANTHER" id="PTHR32071">
    <property type="entry name" value="TRANSCRIPTIONAL REGULATORY PROTEIN"/>
    <property type="match status" value="1"/>
</dbReference>
<keyword evidence="2" id="KW-0067">ATP-binding</keyword>
<name>A0A538U3H9_UNCEI</name>
<reference evidence="8 9" key="1">
    <citation type="journal article" date="2019" name="Nat. Microbiol.">
        <title>Mediterranean grassland soil C-N compound turnover is dependent on rainfall and depth, and is mediated by genomically divergent microorganisms.</title>
        <authorList>
            <person name="Diamond S."/>
            <person name="Andeer P.F."/>
            <person name="Li Z."/>
            <person name="Crits-Christoph A."/>
            <person name="Burstein D."/>
            <person name="Anantharaman K."/>
            <person name="Lane K.R."/>
            <person name="Thomas B.C."/>
            <person name="Pan C."/>
            <person name="Northen T.R."/>
            <person name="Banfield J.F."/>
        </authorList>
    </citation>
    <scope>NUCLEOTIDE SEQUENCE [LARGE SCALE GENOMIC DNA]</scope>
    <source>
        <strain evidence="8">WS_11</strain>
    </source>
</reference>
<dbReference type="InterPro" id="IPR002197">
    <property type="entry name" value="HTH_Fis"/>
</dbReference>
<dbReference type="InterPro" id="IPR027417">
    <property type="entry name" value="P-loop_NTPase"/>
</dbReference>
<dbReference type="InterPro" id="IPR025662">
    <property type="entry name" value="Sigma_54_int_dom_ATP-bd_1"/>
</dbReference>
<dbReference type="Pfam" id="PF25601">
    <property type="entry name" value="AAA_lid_14"/>
    <property type="match status" value="1"/>
</dbReference>
<evidence type="ECO:0000259" key="7">
    <source>
        <dbReference type="PROSITE" id="PS50045"/>
    </source>
</evidence>
<dbReference type="PROSITE" id="PS00675">
    <property type="entry name" value="SIGMA54_INTERACT_1"/>
    <property type="match status" value="1"/>
</dbReference>
<dbReference type="PRINTS" id="PR01590">
    <property type="entry name" value="HTHFIS"/>
</dbReference>
<protein>
    <submittedName>
        <fullName evidence="8">AAA family ATPase</fullName>
    </submittedName>
</protein>
<dbReference type="InterPro" id="IPR058031">
    <property type="entry name" value="AAA_lid_NorR"/>
</dbReference>
<dbReference type="Gene3D" id="1.10.8.60">
    <property type="match status" value="1"/>
</dbReference>
<comment type="caution">
    <text evidence="8">The sequence shown here is derived from an EMBL/GenBank/DDBJ whole genome shotgun (WGS) entry which is preliminary data.</text>
</comment>